<evidence type="ECO:0000313" key="3">
    <source>
        <dbReference type="EMBL" id="RVW15266.1"/>
    </source>
</evidence>
<accession>A0A438BWA7</accession>
<dbReference type="InterPro" id="IPR013103">
    <property type="entry name" value="RVT_2"/>
</dbReference>
<proteinExistence type="predicted"/>
<feature type="region of interest" description="Disordered" evidence="1">
    <location>
        <begin position="1"/>
        <end position="57"/>
    </location>
</feature>
<protein>
    <submittedName>
        <fullName evidence="3">Retrovirus-related Pol polyprotein from transposon RE2</fullName>
    </submittedName>
</protein>
<feature type="domain" description="Reverse transcriptase Ty1/copia-type" evidence="2">
    <location>
        <begin position="68"/>
        <end position="147"/>
    </location>
</feature>
<dbReference type="Proteomes" id="UP000288805">
    <property type="component" value="Unassembled WGS sequence"/>
</dbReference>
<organism evidence="3 4">
    <name type="scientific">Vitis vinifera</name>
    <name type="common">Grape</name>
    <dbReference type="NCBI Taxonomy" id="29760"/>
    <lineage>
        <taxon>Eukaryota</taxon>
        <taxon>Viridiplantae</taxon>
        <taxon>Streptophyta</taxon>
        <taxon>Embryophyta</taxon>
        <taxon>Tracheophyta</taxon>
        <taxon>Spermatophyta</taxon>
        <taxon>Magnoliopsida</taxon>
        <taxon>eudicotyledons</taxon>
        <taxon>Gunneridae</taxon>
        <taxon>Pentapetalae</taxon>
        <taxon>rosids</taxon>
        <taxon>Vitales</taxon>
        <taxon>Vitaceae</taxon>
        <taxon>Viteae</taxon>
        <taxon>Vitis</taxon>
    </lineage>
</organism>
<dbReference type="SUPFAM" id="SSF56672">
    <property type="entry name" value="DNA/RNA polymerases"/>
    <property type="match status" value="1"/>
</dbReference>
<evidence type="ECO:0000313" key="4">
    <source>
        <dbReference type="Proteomes" id="UP000288805"/>
    </source>
</evidence>
<dbReference type="Pfam" id="PF07727">
    <property type="entry name" value="RVT_2"/>
    <property type="match status" value="2"/>
</dbReference>
<dbReference type="InterPro" id="IPR043502">
    <property type="entry name" value="DNA/RNA_pol_sf"/>
</dbReference>
<dbReference type="PANTHER" id="PTHR43383:SF2">
    <property type="entry name" value="AMIDOHYDROLASE 2 FAMILY PROTEIN"/>
    <property type="match status" value="1"/>
</dbReference>
<reference evidence="3 4" key="1">
    <citation type="journal article" date="2018" name="PLoS Genet.">
        <title>Population sequencing reveals clonal diversity and ancestral inbreeding in the grapevine cultivar Chardonnay.</title>
        <authorList>
            <person name="Roach M.J."/>
            <person name="Johnson D.L."/>
            <person name="Bohlmann J."/>
            <person name="van Vuuren H.J."/>
            <person name="Jones S.J."/>
            <person name="Pretorius I.S."/>
            <person name="Schmidt S.A."/>
            <person name="Borneman A.R."/>
        </authorList>
    </citation>
    <scope>NUCLEOTIDE SEQUENCE [LARGE SCALE GENOMIC DNA]</scope>
    <source>
        <strain evidence="4">cv. Chardonnay</strain>
        <tissue evidence="3">Leaf</tissue>
    </source>
</reference>
<sequence length="227" mass="26116">MMEDSPCESFEPLDLPHVSTHGDEEPESSESITPESPNFTTKPVSSPVPTSVNRNFPQFPKVYQGKRSLQRHKARLVPKGYTQTYGVDYQETFTPIAKMNTVRILLSLAAHHNWQLLQYDVKNAFLHGDLDEEIYMNIPPGFEGKRRKQAKVTTLFIKHSSARGVIALLVYVDDIIVTGNDEREKHEVKQRLATEFEIKELGILKYFSVLRWHIPHKDLHLSTKVYD</sequence>
<dbReference type="EMBL" id="QGNW01002603">
    <property type="protein sequence ID" value="RVW15266.1"/>
    <property type="molecule type" value="Genomic_DNA"/>
</dbReference>
<feature type="compositionally biased region" description="Polar residues" evidence="1">
    <location>
        <begin position="38"/>
        <end position="56"/>
    </location>
</feature>
<dbReference type="AlphaFoldDB" id="A0A438BWA7"/>
<evidence type="ECO:0000259" key="2">
    <source>
        <dbReference type="Pfam" id="PF07727"/>
    </source>
</evidence>
<feature type="domain" description="Reverse transcriptase Ty1/copia-type" evidence="2">
    <location>
        <begin position="151"/>
        <end position="208"/>
    </location>
</feature>
<gene>
    <name evidence="3" type="primary">RE2_1213</name>
    <name evidence="3" type="ORF">CK203_082001</name>
</gene>
<evidence type="ECO:0000256" key="1">
    <source>
        <dbReference type="SAM" id="MobiDB-lite"/>
    </source>
</evidence>
<name>A0A438BWA7_VITVI</name>
<dbReference type="PANTHER" id="PTHR43383">
    <property type="entry name" value="NODULIN 6"/>
    <property type="match status" value="1"/>
</dbReference>
<comment type="caution">
    <text evidence="3">The sequence shown here is derived from an EMBL/GenBank/DDBJ whole genome shotgun (WGS) entry which is preliminary data.</text>
</comment>